<evidence type="ECO:0008006" key="3">
    <source>
        <dbReference type="Google" id="ProtNLM"/>
    </source>
</evidence>
<reference evidence="1 2" key="1">
    <citation type="submission" date="2016-10" db="EMBL/GenBank/DDBJ databases">
        <authorList>
            <person name="de Groot N.N."/>
        </authorList>
    </citation>
    <scope>NUCLEOTIDE SEQUENCE [LARGE SCALE GENOMIC DNA]</scope>
    <source>
        <strain evidence="1 2">LMG 26867</strain>
    </source>
</reference>
<dbReference type="EMBL" id="LT629762">
    <property type="protein sequence ID" value="SDS06882.1"/>
    <property type="molecule type" value="Genomic_DNA"/>
</dbReference>
<evidence type="ECO:0000313" key="1">
    <source>
        <dbReference type="EMBL" id="SDS06882.1"/>
    </source>
</evidence>
<dbReference type="Proteomes" id="UP000198481">
    <property type="component" value="Chromosome I"/>
</dbReference>
<dbReference type="SUPFAM" id="SSF53474">
    <property type="entry name" value="alpha/beta-Hydrolases"/>
    <property type="match status" value="1"/>
</dbReference>
<accession>A0A1H1P6R6</accession>
<organism evidence="1 2">
    <name type="scientific">Pseudomonas prosekii</name>
    <dbReference type="NCBI Taxonomy" id="1148509"/>
    <lineage>
        <taxon>Bacteria</taxon>
        <taxon>Pseudomonadati</taxon>
        <taxon>Pseudomonadota</taxon>
        <taxon>Gammaproteobacteria</taxon>
        <taxon>Pseudomonadales</taxon>
        <taxon>Pseudomonadaceae</taxon>
        <taxon>Pseudomonas</taxon>
    </lineage>
</organism>
<sequence length="242" mass="26782">MCAETVTCAKGKTYKLQGEHTLTDKKDVSEKTVPIESTKAIVIFVGGAGDKERYYFSGPYENIKFAWQDFDVRAQPLIAEGKYTSQWLGYNEIRGKQDIQRHVLSLIPYKSCPVFIVGHSLGGWNSGHLTRIMTEWGYKVKLLITLDPVGEGALVWLGSDIYLNRPEPVSEDWINVRATPSRPDASDGVADFGEKWLITCGPSINANVDTNHANAPDLFSAKISGGKSASDLLFDSIMKEFS</sequence>
<evidence type="ECO:0000313" key="2">
    <source>
        <dbReference type="Proteomes" id="UP000198481"/>
    </source>
</evidence>
<protein>
    <recommendedName>
        <fullName evidence="3">Alpha/beta hydrolase</fullName>
    </recommendedName>
</protein>
<dbReference type="InterPro" id="IPR029058">
    <property type="entry name" value="AB_hydrolase_fold"/>
</dbReference>
<dbReference type="AlphaFoldDB" id="A0A1H1P6R6"/>
<dbReference type="RefSeq" id="WP_092270652.1">
    <property type="nucleotide sequence ID" value="NZ_LT629762.1"/>
</dbReference>
<gene>
    <name evidence="1" type="ORF">SAMN05216222_0625</name>
</gene>
<proteinExistence type="predicted"/>
<name>A0A1H1P6R6_9PSED</name>
<dbReference type="STRING" id="1148509.SAMN05216222_0625"/>